<dbReference type="AlphaFoldDB" id="A0A0W0FWB3"/>
<evidence type="ECO:0000256" key="1">
    <source>
        <dbReference type="SAM" id="MobiDB-lite"/>
    </source>
</evidence>
<accession>A0A0W0FWB3</accession>
<comment type="caution">
    <text evidence="3">The sequence shown here is derived from an EMBL/GenBank/DDBJ whole genome shotgun (WGS) entry which is preliminary data.</text>
</comment>
<evidence type="ECO:0000313" key="4">
    <source>
        <dbReference type="Proteomes" id="UP000054988"/>
    </source>
</evidence>
<feature type="region of interest" description="Disordered" evidence="1">
    <location>
        <begin position="1"/>
        <end position="66"/>
    </location>
</feature>
<dbReference type="Proteomes" id="UP000054988">
    <property type="component" value="Unassembled WGS sequence"/>
</dbReference>
<dbReference type="SMART" id="SM00256">
    <property type="entry name" value="FBOX"/>
    <property type="match status" value="1"/>
</dbReference>
<sequence>MSKSRQSSRIKALLPQTITFDDSDDGEVGDGMVKAPKSRKRQKRDEDEHAPELQQGRRKKAKGNTGKLSLLPTMPLDILFEIFSNLPPKSLLALIDVNRAFRETFGGPIWATLKREYQAPDPPPGAVTSEIEWMKLLFGGSGCRMCTAKGVNLDWVLRKRLCRDCVSKVATPNRGFNQIYSGMLSFQTDKKLVLDLVLPTSSWNTMYYPHSQIVEVIREMAVRRAKGKKKGTMRVEVQKYATERKTYLEEWSKHNDVCAEWMKAQSKQRKLDAQQIGRGRIAAIEKRLLEMGYTQADLSAIRTLPCVRRQSPLTERSWKMIEDEVFQERCAIVSRLYFEFLRTLKPIEWRSYPNSRMICLLPSVNRILTKDEAESVLEDDFRAVMQAKELKKEIMDWVKAQKDQLAGLITYDSVCQQGDEKFNLAVTLVGCRVCYSSYWGPLNVMLGHMYGSSCSGVLRRLRRDGQLSWSSVGVWAAKILIEKSGLSPDHATVDDMDEKGLLYRCTKCRLFVKSWRECLQHLYFTHPQNNGAIVEVVTAGKDNRVCWSCSRCNAHLGNPVSRDSVLEHLETEHKVDAPRVPQDFCFVGLKE</sequence>
<evidence type="ECO:0000259" key="2">
    <source>
        <dbReference type="PROSITE" id="PS50181"/>
    </source>
</evidence>
<protein>
    <recommendedName>
        <fullName evidence="2">F-box domain-containing protein</fullName>
    </recommendedName>
</protein>
<dbReference type="Pfam" id="PF00646">
    <property type="entry name" value="F-box"/>
    <property type="match status" value="1"/>
</dbReference>
<organism evidence="3 4">
    <name type="scientific">Moniliophthora roreri</name>
    <name type="common">Frosty pod rot fungus</name>
    <name type="synonym">Monilia roreri</name>
    <dbReference type="NCBI Taxonomy" id="221103"/>
    <lineage>
        <taxon>Eukaryota</taxon>
        <taxon>Fungi</taxon>
        <taxon>Dikarya</taxon>
        <taxon>Basidiomycota</taxon>
        <taxon>Agaricomycotina</taxon>
        <taxon>Agaricomycetes</taxon>
        <taxon>Agaricomycetidae</taxon>
        <taxon>Agaricales</taxon>
        <taxon>Marasmiineae</taxon>
        <taxon>Marasmiaceae</taxon>
        <taxon>Moniliophthora</taxon>
    </lineage>
</organism>
<proteinExistence type="predicted"/>
<gene>
    <name evidence="3" type="ORF">WG66_6921</name>
</gene>
<dbReference type="InterPro" id="IPR036047">
    <property type="entry name" value="F-box-like_dom_sf"/>
</dbReference>
<name>A0A0W0FWB3_MONRR</name>
<evidence type="ECO:0000313" key="3">
    <source>
        <dbReference type="EMBL" id="KTB40538.1"/>
    </source>
</evidence>
<feature type="domain" description="F-box" evidence="2">
    <location>
        <begin position="68"/>
        <end position="113"/>
    </location>
</feature>
<reference evidence="3 4" key="1">
    <citation type="submission" date="2015-12" db="EMBL/GenBank/DDBJ databases">
        <title>Draft genome sequence of Moniliophthora roreri, the causal agent of frosty pod rot of cacao.</title>
        <authorList>
            <person name="Aime M.C."/>
            <person name="Diaz-Valderrama J.R."/>
            <person name="Kijpornyongpan T."/>
            <person name="Phillips-Mora W."/>
        </authorList>
    </citation>
    <scope>NUCLEOTIDE SEQUENCE [LARGE SCALE GENOMIC DNA]</scope>
    <source>
        <strain evidence="3 4">MCA 2952</strain>
    </source>
</reference>
<dbReference type="CDD" id="cd09917">
    <property type="entry name" value="F-box_SF"/>
    <property type="match status" value="1"/>
</dbReference>
<dbReference type="PROSITE" id="PS50181">
    <property type="entry name" value="FBOX"/>
    <property type="match status" value="1"/>
</dbReference>
<dbReference type="InterPro" id="IPR001810">
    <property type="entry name" value="F-box_dom"/>
</dbReference>
<dbReference type="SUPFAM" id="SSF81383">
    <property type="entry name" value="F-box domain"/>
    <property type="match status" value="1"/>
</dbReference>
<dbReference type="EMBL" id="LATX01001573">
    <property type="protein sequence ID" value="KTB40538.1"/>
    <property type="molecule type" value="Genomic_DNA"/>
</dbReference>